<comment type="caution">
    <text evidence="5">The sequence shown here is derived from an EMBL/GenBank/DDBJ whole genome shotgun (WGS) entry which is preliminary data.</text>
</comment>
<comment type="similarity">
    <text evidence="1">Belongs to the carbohydrate kinase PfkB family.</text>
</comment>
<dbReference type="Gene3D" id="3.30.1110.10">
    <property type="match status" value="1"/>
</dbReference>
<dbReference type="InterPro" id="IPR052700">
    <property type="entry name" value="Carb_kinase_PfkB-like"/>
</dbReference>
<dbReference type="InterPro" id="IPR029056">
    <property type="entry name" value="Ribokinase-like"/>
</dbReference>
<dbReference type="PROSITE" id="PS00584">
    <property type="entry name" value="PFKB_KINASES_2"/>
    <property type="match status" value="1"/>
</dbReference>
<dbReference type="InterPro" id="IPR011611">
    <property type="entry name" value="PfkB_dom"/>
</dbReference>
<proteinExistence type="inferred from homology"/>
<evidence type="ECO:0000259" key="4">
    <source>
        <dbReference type="Pfam" id="PF00294"/>
    </source>
</evidence>
<dbReference type="PANTHER" id="PTHR43320">
    <property type="entry name" value="SUGAR KINASE"/>
    <property type="match status" value="1"/>
</dbReference>
<dbReference type="Proteomes" id="UP001595555">
    <property type="component" value="Unassembled WGS sequence"/>
</dbReference>
<gene>
    <name evidence="5" type="ORF">ACFODX_10695</name>
</gene>
<keyword evidence="3 5" id="KW-0418">Kinase</keyword>
<keyword evidence="6" id="KW-1185">Reference proteome</keyword>
<keyword evidence="2" id="KW-0808">Transferase</keyword>
<evidence type="ECO:0000313" key="6">
    <source>
        <dbReference type="Proteomes" id="UP001595555"/>
    </source>
</evidence>
<accession>A0ABV7FEI2</accession>
<name>A0ABV7FEI2_9GAMM</name>
<evidence type="ECO:0000256" key="1">
    <source>
        <dbReference type="ARBA" id="ARBA00010688"/>
    </source>
</evidence>
<evidence type="ECO:0000313" key="5">
    <source>
        <dbReference type="EMBL" id="MFC3116026.1"/>
    </source>
</evidence>
<dbReference type="Pfam" id="PF00294">
    <property type="entry name" value="PfkB"/>
    <property type="match status" value="1"/>
</dbReference>
<dbReference type="GO" id="GO:0016301">
    <property type="term" value="F:kinase activity"/>
    <property type="evidence" value="ECO:0007669"/>
    <property type="project" value="UniProtKB-KW"/>
</dbReference>
<dbReference type="RefSeq" id="WP_378118903.1">
    <property type="nucleotide sequence ID" value="NZ_JBHRTF010000004.1"/>
</dbReference>
<reference evidence="6" key="1">
    <citation type="journal article" date="2019" name="Int. J. Syst. Evol. Microbiol.">
        <title>The Global Catalogue of Microorganisms (GCM) 10K type strain sequencing project: providing services to taxonomists for standard genome sequencing and annotation.</title>
        <authorList>
            <consortium name="The Broad Institute Genomics Platform"/>
            <consortium name="The Broad Institute Genome Sequencing Center for Infectious Disease"/>
            <person name="Wu L."/>
            <person name="Ma J."/>
        </authorList>
    </citation>
    <scope>NUCLEOTIDE SEQUENCE [LARGE SCALE GENOMIC DNA]</scope>
    <source>
        <strain evidence="6">KCTC 52237</strain>
    </source>
</reference>
<evidence type="ECO:0000256" key="3">
    <source>
        <dbReference type="ARBA" id="ARBA00022777"/>
    </source>
</evidence>
<dbReference type="SUPFAM" id="SSF53613">
    <property type="entry name" value="Ribokinase-like"/>
    <property type="match status" value="1"/>
</dbReference>
<sequence>MSKQYHIYGIGAALVDTEITLTDTDLTRMAVAKGVMTLVDEARQKDLIEYLSDHLVASHRASGGSAANTIIAASYFGCDNFYSCKVANDDNGAFYLNDIHAAGVKTPSHITPPAGITGKCLVMITPDAERTMNTFLGISETLSVDELDLDAIAQSHYVYIEGYLVSSMSGRAAAIELRKQAEANNTKTALSLSDPAMVQFFYDGLVEMIGEGVDLIFCNRDEAIGFTKTHNLEDACMALKKYCKQFAITCGAEGALVFDGNELIQVPGAKTTPVDTNGAGDMFAGAFLYAINQGRNFKAAAEFANHAAAKVVSQFGPRLQPQQHAELKKGFFN</sequence>
<dbReference type="CDD" id="cd01168">
    <property type="entry name" value="adenosine_kinase"/>
    <property type="match status" value="1"/>
</dbReference>
<dbReference type="PANTHER" id="PTHR43320:SF3">
    <property type="entry name" value="CARBOHYDRATE KINASE PFKB DOMAIN-CONTAINING PROTEIN"/>
    <property type="match status" value="1"/>
</dbReference>
<dbReference type="Gene3D" id="3.40.1190.20">
    <property type="match status" value="1"/>
</dbReference>
<feature type="domain" description="Carbohydrate kinase PfkB" evidence="4">
    <location>
        <begin position="59"/>
        <end position="319"/>
    </location>
</feature>
<protein>
    <submittedName>
        <fullName evidence="5">Adenosine kinase</fullName>
    </submittedName>
</protein>
<dbReference type="EMBL" id="JBHRTF010000004">
    <property type="protein sequence ID" value="MFC3116026.1"/>
    <property type="molecule type" value="Genomic_DNA"/>
</dbReference>
<dbReference type="InterPro" id="IPR002173">
    <property type="entry name" value="Carboh/pur_kinase_PfkB_CS"/>
</dbReference>
<organism evidence="5 6">
    <name type="scientific">Cellvibrio fontiphilus</name>
    <dbReference type="NCBI Taxonomy" id="1815559"/>
    <lineage>
        <taxon>Bacteria</taxon>
        <taxon>Pseudomonadati</taxon>
        <taxon>Pseudomonadota</taxon>
        <taxon>Gammaproteobacteria</taxon>
        <taxon>Cellvibrionales</taxon>
        <taxon>Cellvibrionaceae</taxon>
        <taxon>Cellvibrio</taxon>
    </lineage>
</organism>
<evidence type="ECO:0000256" key="2">
    <source>
        <dbReference type="ARBA" id="ARBA00022679"/>
    </source>
</evidence>